<evidence type="ECO:0000313" key="2">
    <source>
        <dbReference type="EMBL" id="KAG7452044.1"/>
    </source>
</evidence>
<feature type="region of interest" description="Disordered" evidence="1">
    <location>
        <begin position="108"/>
        <end position="148"/>
    </location>
</feature>
<dbReference type="RefSeq" id="XP_043045544.1">
    <property type="nucleotide sequence ID" value="XM_043190224.1"/>
</dbReference>
<feature type="compositionally biased region" description="Basic and acidic residues" evidence="1">
    <location>
        <begin position="292"/>
        <end position="327"/>
    </location>
</feature>
<feature type="compositionally biased region" description="Basic residues" evidence="1">
    <location>
        <begin position="246"/>
        <end position="266"/>
    </location>
</feature>
<feature type="compositionally biased region" description="Basic residues" evidence="1">
    <location>
        <begin position="219"/>
        <end position="238"/>
    </location>
</feature>
<proteinExistence type="predicted"/>
<organism evidence="2 3">
    <name type="scientific">Guyanagaster necrorhizus</name>
    <dbReference type="NCBI Taxonomy" id="856835"/>
    <lineage>
        <taxon>Eukaryota</taxon>
        <taxon>Fungi</taxon>
        <taxon>Dikarya</taxon>
        <taxon>Basidiomycota</taxon>
        <taxon>Agaricomycotina</taxon>
        <taxon>Agaricomycetes</taxon>
        <taxon>Agaricomycetidae</taxon>
        <taxon>Agaricales</taxon>
        <taxon>Marasmiineae</taxon>
        <taxon>Physalacriaceae</taxon>
        <taxon>Guyanagaster</taxon>
    </lineage>
</organism>
<accession>A0A9P8AXQ6</accession>
<dbReference type="GeneID" id="66112521"/>
<protein>
    <submittedName>
        <fullName evidence="2">Uncharacterized protein</fullName>
    </submittedName>
</protein>
<feature type="region of interest" description="Disordered" evidence="1">
    <location>
        <begin position="165"/>
        <end position="388"/>
    </location>
</feature>
<keyword evidence="3" id="KW-1185">Reference proteome</keyword>
<dbReference type="PANTHER" id="PTHR40132">
    <property type="entry name" value="PRE-MRNA-SPLICING FACTOR 38B"/>
    <property type="match status" value="1"/>
</dbReference>
<gene>
    <name evidence="2" type="ORF">BT62DRAFT_990386</name>
</gene>
<reference evidence="2" key="1">
    <citation type="submission" date="2020-11" db="EMBL/GenBank/DDBJ databases">
        <title>Adaptations for nitrogen fixation in a non-lichenized fungal sporocarp promotes dispersal by wood-feeding termites.</title>
        <authorList>
            <consortium name="DOE Joint Genome Institute"/>
            <person name="Koch R.A."/>
            <person name="Yoon G."/>
            <person name="Arayal U."/>
            <person name="Lail K."/>
            <person name="Amirebrahimi M."/>
            <person name="Labutti K."/>
            <person name="Lipzen A."/>
            <person name="Riley R."/>
            <person name="Barry K."/>
            <person name="Henrissat B."/>
            <person name="Grigoriev I.V."/>
            <person name="Herr J.R."/>
            <person name="Aime M.C."/>
        </authorList>
    </citation>
    <scope>NUCLEOTIDE SEQUENCE</scope>
    <source>
        <strain evidence="2">MCA 3950</strain>
    </source>
</reference>
<dbReference type="EMBL" id="MU250524">
    <property type="protein sequence ID" value="KAG7452044.1"/>
    <property type="molecule type" value="Genomic_DNA"/>
</dbReference>
<feature type="compositionally biased region" description="Low complexity" evidence="1">
    <location>
        <begin position="363"/>
        <end position="372"/>
    </location>
</feature>
<dbReference type="PANTHER" id="PTHR40132:SF1">
    <property type="entry name" value="PRE-MRNA-SPLICING FACTOR 38B"/>
    <property type="match status" value="1"/>
</dbReference>
<dbReference type="AlphaFoldDB" id="A0A9P8AXQ6"/>
<sequence>MASSSSLSSVVSNLVRASMGTSVSSTVTDEDLDRHVAELLIKDAKKRAERYGQQGIRAYLSSQLSDSNAPKTNKRFLSSIIRSTDEHNKTILKAQALSAQEIQREKEELQRKQRRARAEEAVAARRTNMDGRKSAENESWDRWDGRTGDRKRKHREWETWNGDDLDEDSRRRRRRRSSSRDEHRGRRHHSASWDEPRRKSRRSRSRSSSDQDDYDSRHTTRSHRSRRSTRHTSRRSRSRSWSSDGHRRRHTRRRHHSKSRRLRSSHSRTCSPSSIREDSRQKQSRSSSRSARARDQSPSDARNWFDSRNLSKEAELRQKLKASKDKTPSIAAKLQESESRRRSLTPPFKRRKTRSPSVESTLSSPMSISPSASPAPEPPVQLPSKMDKYFEESYDPRMDVTPLSAPKVPATGLIDNAEFEGWDAMLELIRVRREDKEEKKRLERMGLSKEQIKKELSSSKAVGDRWNSGSTSAMDIEYKKRGTVREWDLGKDTM</sequence>
<evidence type="ECO:0000256" key="1">
    <source>
        <dbReference type="SAM" id="MobiDB-lite"/>
    </source>
</evidence>
<dbReference type="OrthoDB" id="2431475at2759"/>
<dbReference type="Proteomes" id="UP000812287">
    <property type="component" value="Unassembled WGS sequence"/>
</dbReference>
<comment type="caution">
    <text evidence="2">The sequence shown here is derived from an EMBL/GenBank/DDBJ whole genome shotgun (WGS) entry which is preliminary data.</text>
</comment>
<evidence type="ECO:0000313" key="3">
    <source>
        <dbReference type="Proteomes" id="UP000812287"/>
    </source>
</evidence>
<name>A0A9P8AXQ6_9AGAR</name>